<dbReference type="Proteomes" id="UP001595840">
    <property type="component" value="Unassembled WGS sequence"/>
</dbReference>
<evidence type="ECO:0000313" key="2">
    <source>
        <dbReference type="EMBL" id="MFC4360716.1"/>
    </source>
</evidence>
<proteinExistence type="predicted"/>
<evidence type="ECO:0008006" key="4">
    <source>
        <dbReference type="Google" id="ProtNLM"/>
    </source>
</evidence>
<evidence type="ECO:0000256" key="1">
    <source>
        <dbReference type="SAM" id="Phobius"/>
    </source>
</evidence>
<accession>A0ABV8UZZ6</accession>
<keyword evidence="1" id="KW-0812">Transmembrane</keyword>
<feature type="transmembrane region" description="Helical" evidence="1">
    <location>
        <begin position="45"/>
        <end position="64"/>
    </location>
</feature>
<reference evidence="3" key="1">
    <citation type="journal article" date="2019" name="Int. J. Syst. Evol. Microbiol.">
        <title>The Global Catalogue of Microorganisms (GCM) 10K type strain sequencing project: providing services to taxonomists for standard genome sequencing and annotation.</title>
        <authorList>
            <consortium name="The Broad Institute Genomics Platform"/>
            <consortium name="The Broad Institute Genome Sequencing Center for Infectious Disease"/>
            <person name="Wu L."/>
            <person name="Ma J."/>
        </authorList>
    </citation>
    <scope>NUCLEOTIDE SEQUENCE [LARGE SCALE GENOMIC DNA]</scope>
    <source>
        <strain evidence="3">CECT 8570</strain>
    </source>
</reference>
<evidence type="ECO:0000313" key="3">
    <source>
        <dbReference type="Proteomes" id="UP001595840"/>
    </source>
</evidence>
<name>A0ABV8UZZ6_9GAMM</name>
<gene>
    <name evidence="2" type="ORF">ACFOX3_00310</name>
</gene>
<organism evidence="2 3">
    <name type="scientific">Simiduia curdlanivorans</name>
    <dbReference type="NCBI Taxonomy" id="1492769"/>
    <lineage>
        <taxon>Bacteria</taxon>
        <taxon>Pseudomonadati</taxon>
        <taxon>Pseudomonadota</taxon>
        <taxon>Gammaproteobacteria</taxon>
        <taxon>Cellvibrionales</taxon>
        <taxon>Cellvibrionaceae</taxon>
        <taxon>Simiduia</taxon>
    </lineage>
</organism>
<keyword evidence="3" id="KW-1185">Reference proteome</keyword>
<sequence length="86" mass="9735">MTRNIFLTASITLSIWYILLAWDLAAGQAPAWLAPAIKELVAFQNGALLLIAALVPLILFWAWIHKCLDYFALKKLAQEIRAKRKL</sequence>
<dbReference type="EMBL" id="JBHSCX010000001">
    <property type="protein sequence ID" value="MFC4360716.1"/>
    <property type="molecule type" value="Genomic_DNA"/>
</dbReference>
<comment type="caution">
    <text evidence="2">The sequence shown here is derived from an EMBL/GenBank/DDBJ whole genome shotgun (WGS) entry which is preliminary data.</text>
</comment>
<dbReference type="RefSeq" id="WP_290264476.1">
    <property type="nucleotide sequence ID" value="NZ_JAUFQG010000006.1"/>
</dbReference>
<protein>
    <recommendedName>
        <fullName evidence="4">DUF3302 domain-containing protein</fullName>
    </recommendedName>
</protein>
<keyword evidence="1" id="KW-1133">Transmembrane helix</keyword>
<keyword evidence="1" id="KW-0472">Membrane</keyword>